<organism evidence="2 3">
    <name type="scientific">Longimicrobium terrae</name>
    <dbReference type="NCBI Taxonomy" id="1639882"/>
    <lineage>
        <taxon>Bacteria</taxon>
        <taxon>Pseudomonadati</taxon>
        <taxon>Gemmatimonadota</taxon>
        <taxon>Longimicrobiia</taxon>
        <taxon>Longimicrobiales</taxon>
        <taxon>Longimicrobiaceae</taxon>
        <taxon>Longimicrobium</taxon>
    </lineage>
</organism>
<dbReference type="RefSeq" id="WP_184430779.1">
    <property type="nucleotide sequence ID" value="NZ_JACHIA010000022.1"/>
</dbReference>
<accession>A0A841H5V5</accession>
<sequence>MARTKQLRQEENRLADLMNIGVLTTRFPMDQVHAILNQTGRASERVRALPAHVLVYYIIALGLFRPLSTQEVLRVLQQGLKDIAMRTGRVTGAKPVKTAGAPAISQARTRLGVEPVKQLYKQVVRPVAERGTEGAWYRERLLVAMDGFTLEVPDSEANRTAFARPESPSGGESAYPRIRGVGLVEVGTHVLFGAALD</sequence>
<dbReference type="EMBL" id="JACHIA010000022">
    <property type="protein sequence ID" value="MBB6073266.1"/>
    <property type="molecule type" value="Genomic_DNA"/>
</dbReference>
<reference evidence="2 3" key="1">
    <citation type="submission" date="2020-08" db="EMBL/GenBank/DDBJ databases">
        <title>Genomic Encyclopedia of Type Strains, Phase IV (KMG-IV): sequencing the most valuable type-strain genomes for metagenomic binning, comparative biology and taxonomic classification.</title>
        <authorList>
            <person name="Goeker M."/>
        </authorList>
    </citation>
    <scope>NUCLEOTIDE SEQUENCE [LARGE SCALE GENOMIC DNA]</scope>
    <source>
        <strain evidence="2 3">DSM 29007</strain>
    </source>
</reference>
<dbReference type="AlphaFoldDB" id="A0A841H5V5"/>
<keyword evidence="3" id="KW-1185">Reference proteome</keyword>
<evidence type="ECO:0000313" key="2">
    <source>
        <dbReference type="EMBL" id="MBB6073266.1"/>
    </source>
</evidence>
<name>A0A841H5V5_9BACT</name>
<gene>
    <name evidence="2" type="ORF">HNQ61_004933</name>
</gene>
<evidence type="ECO:0000259" key="1">
    <source>
        <dbReference type="Pfam" id="PF13006"/>
    </source>
</evidence>
<comment type="caution">
    <text evidence="2">The sequence shown here is derived from an EMBL/GenBank/DDBJ whole genome shotgun (WGS) entry which is preliminary data.</text>
</comment>
<feature type="domain" description="Transposase IS4 N-terminal" evidence="1">
    <location>
        <begin position="19"/>
        <end position="120"/>
    </location>
</feature>
<evidence type="ECO:0000313" key="3">
    <source>
        <dbReference type="Proteomes" id="UP000582837"/>
    </source>
</evidence>
<dbReference type="InterPro" id="IPR024473">
    <property type="entry name" value="Transposases_IS4_N"/>
</dbReference>
<protein>
    <recommendedName>
        <fullName evidence="1">Transposase IS4 N-terminal domain-containing protein</fullName>
    </recommendedName>
</protein>
<dbReference type="Pfam" id="PF13006">
    <property type="entry name" value="Nterm_IS4"/>
    <property type="match status" value="1"/>
</dbReference>
<proteinExistence type="predicted"/>
<feature type="non-terminal residue" evidence="2">
    <location>
        <position position="197"/>
    </location>
</feature>
<dbReference type="Proteomes" id="UP000582837">
    <property type="component" value="Unassembled WGS sequence"/>
</dbReference>